<dbReference type="InterPro" id="IPR011051">
    <property type="entry name" value="RmlC_Cupin_sf"/>
</dbReference>
<dbReference type="SUPFAM" id="SSF51182">
    <property type="entry name" value="RmlC-like cupins"/>
    <property type="match status" value="1"/>
</dbReference>
<name>A0A1B3BC52_9GAMM</name>
<protein>
    <submittedName>
        <fullName evidence="2">Cupin 2 barrel domain-containing protein</fullName>
    </submittedName>
</protein>
<evidence type="ECO:0000313" key="3">
    <source>
        <dbReference type="Proteomes" id="UP000094147"/>
    </source>
</evidence>
<proteinExistence type="predicted"/>
<evidence type="ECO:0000313" key="2">
    <source>
        <dbReference type="EMBL" id="AOE50317.1"/>
    </source>
</evidence>
<dbReference type="Pfam" id="PF07883">
    <property type="entry name" value="Cupin_2"/>
    <property type="match status" value="1"/>
</dbReference>
<evidence type="ECO:0000259" key="1">
    <source>
        <dbReference type="Pfam" id="PF07883"/>
    </source>
</evidence>
<dbReference type="OrthoDB" id="9791637at2"/>
<dbReference type="Gene3D" id="2.60.120.10">
    <property type="entry name" value="Jelly Rolls"/>
    <property type="match status" value="1"/>
</dbReference>
<dbReference type="EMBL" id="CP012418">
    <property type="protein sequence ID" value="AOE50317.1"/>
    <property type="molecule type" value="Genomic_DNA"/>
</dbReference>
<dbReference type="InterPro" id="IPR014710">
    <property type="entry name" value="RmlC-like_jellyroll"/>
</dbReference>
<dbReference type="AlphaFoldDB" id="A0A1B3BC52"/>
<keyword evidence="3" id="KW-1185">Reference proteome</keyword>
<dbReference type="RefSeq" id="WP_068992302.1">
    <property type="nucleotide sequence ID" value="NZ_CP012418.1"/>
</dbReference>
<gene>
    <name evidence="2" type="ORF">KS2013_1607</name>
</gene>
<dbReference type="Proteomes" id="UP000094147">
    <property type="component" value="Chromosome"/>
</dbReference>
<reference evidence="3" key="1">
    <citation type="submission" date="2015-08" db="EMBL/GenBank/DDBJ databases">
        <authorList>
            <person name="Kim K.M."/>
        </authorList>
    </citation>
    <scope>NUCLEOTIDE SEQUENCE [LARGE SCALE GENOMIC DNA]</scope>
    <source>
        <strain evidence="3">KCTC 23892</strain>
    </source>
</reference>
<dbReference type="KEGG" id="ksd:KS2013_1607"/>
<sequence length="129" mass="14421">MSNFQNLEQIVSSLRADESTKNDPIKRTFVFDGEHLTANIGVISDSGNALHTQYDHDELLVIIEGNVKFRVGDEVQDVQKGDLVFIPKATLHGPMLEEGQSFAALSVFAPHFDRAKQNIVWDRDIKKVG</sequence>
<accession>A0A1B3BC52</accession>
<dbReference type="STRING" id="1144748.KS2013_1607"/>
<dbReference type="InterPro" id="IPR013096">
    <property type="entry name" value="Cupin_2"/>
</dbReference>
<feature type="domain" description="Cupin type-2" evidence="1">
    <location>
        <begin position="51"/>
        <end position="107"/>
    </location>
</feature>
<organism evidence="2 3">
    <name type="scientific">Kangiella sediminilitoris</name>
    <dbReference type="NCBI Taxonomy" id="1144748"/>
    <lineage>
        <taxon>Bacteria</taxon>
        <taxon>Pseudomonadati</taxon>
        <taxon>Pseudomonadota</taxon>
        <taxon>Gammaproteobacteria</taxon>
        <taxon>Kangiellales</taxon>
        <taxon>Kangiellaceae</taxon>
        <taxon>Kangiella</taxon>
    </lineage>
</organism>